<dbReference type="PANTHER" id="PTHR12818">
    <property type="entry name" value="TRNA (ADENINE(37)-N6)-METHYLTRANSFERASE"/>
    <property type="match status" value="1"/>
</dbReference>
<dbReference type="InterPro" id="IPR040372">
    <property type="entry name" value="YaeB-like"/>
</dbReference>
<dbReference type="EMBL" id="CP021255">
    <property type="protein sequence ID" value="AVD72214.1"/>
    <property type="molecule type" value="Genomic_DNA"/>
</dbReference>
<evidence type="ECO:0000313" key="4">
    <source>
        <dbReference type="EMBL" id="AVD72214.1"/>
    </source>
</evidence>
<name>A0A2L1GRG8_9BACT</name>
<dbReference type="OrthoDB" id="9804309at2"/>
<keyword evidence="4" id="KW-0489">Methyltransferase</keyword>
<dbReference type="InterPro" id="IPR036413">
    <property type="entry name" value="YaeB-like_sf"/>
</dbReference>
<dbReference type="Gene3D" id="2.40.30.70">
    <property type="entry name" value="YaeB-like"/>
    <property type="match status" value="1"/>
</dbReference>
<keyword evidence="4" id="KW-0808">Transferase</keyword>
<evidence type="ECO:0000259" key="3">
    <source>
        <dbReference type="PROSITE" id="PS51668"/>
    </source>
</evidence>
<dbReference type="KEGG" id="deo:CAY53_03690"/>
<evidence type="ECO:0000256" key="1">
    <source>
        <dbReference type="ARBA" id="ARBA00022691"/>
    </source>
</evidence>
<dbReference type="SUPFAM" id="SSF118196">
    <property type="entry name" value="YaeB-like"/>
    <property type="match status" value="1"/>
</dbReference>
<keyword evidence="1" id="KW-0949">S-adenosyl-L-methionine</keyword>
<dbReference type="PANTHER" id="PTHR12818:SF0">
    <property type="entry name" value="TRNA (ADENINE(37)-N6)-METHYLTRANSFERASE"/>
    <property type="match status" value="1"/>
</dbReference>
<dbReference type="InterPro" id="IPR023370">
    <property type="entry name" value="TrmO-like_N"/>
</dbReference>
<dbReference type="InterPro" id="IPR023368">
    <property type="entry name" value="UPF0066_cons_site"/>
</dbReference>
<protein>
    <submittedName>
        <fullName evidence="4">tRNA (N6-threonylcarbamoyladenosine(37)-N6)-methyltransferase TrmO</fullName>
    </submittedName>
</protein>
<dbReference type="GO" id="GO:0032259">
    <property type="term" value="P:methylation"/>
    <property type="evidence" value="ECO:0007669"/>
    <property type="project" value="UniProtKB-KW"/>
</dbReference>
<feature type="domain" description="TsaA-like" evidence="3">
    <location>
        <begin position="6"/>
        <end position="138"/>
    </location>
</feature>
<dbReference type="PROSITE" id="PS51668">
    <property type="entry name" value="TSAA_2"/>
    <property type="match status" value="1"/>
</dbReference>
<keyword evidence="5" id="KW-1185">Reference proteome</keyword>
<organism evidence="4 5">
    <name type="scientific">Desulfobulbus oralis</name>
    <dbReference type="NCBI Taxonomy" id="1986146"/>
    <lineage>
        <taxon>Bacteria</taxon>
        <taxon>Pseudomonadati</taxon>
        <taxon>Thermodesulfobacteriota</taxon>
        <taxon>Desulfobulbia</taxon>
        <taxon>Desulfobulbales</taxon>
        <taxon>Desulfobulbaceae</taxon>
        <taxon>Desulfobulbus</taxon>
    </lineage>
</organism>
<dbReference type="AlphaFoldDB" id="A0A2L1GRG8"/>
<proteinExistence type="inferred from homology"/>
<evidence type="ECO:0000256" key="2">
    <source>
        <dbReference type="ARBA" id="ARBA00033753"/>
    </source>
</evidence>
<dbReference type="InterPro" id="IPR036414">
    <property type="entry name" value="YaeB_N_sf"/>
</dbReference>
<accession>A0A2L1GRG8</accession>
<comment type="similarity">
    <text evidence="2">Belongs to the tRNA methyltransferase O family.</text>
</comment>
<gene>
    <name evidence="4" type="ORF">CAY53_03690</name>
</gene>
<dbReference type="Proteomes" id="UP000239867">
    <property type="component" value="Chromosome"/>
</dbReference>
<dbReference type="Pfam" id="PF01980">
    <property type="entry name" value="TrmO_N"/>
    <property type="match status" value="1"/>
</dbReference>
<dbReference type="GO" id="GO:0008168">
    <property type="term" value="F:methyltransferase activity"/>
    <property type="evidence" value="ECO:0007669"/>
    <property type="project" value="UniProtKB-KW"/>
</dbReference>
<sequence>MSPPVLRILGRVRSGLGSLDEAPPQGEEGGSAAWLELDEALAPALTGIRIGQELVLLTWLHRARRDTLLCHPRSDPSRPLTGVFATRSPNRPNPIGLHRVQVRRIEGTRLLVFPLEAIDGTPILDLKAAWRVPAAPGLKGQLI</sequence>
<reference evidence="4 5" key="1">
    <citation type="journal article" date="2018" name="MBio">
        <title>Insights into the evolution of host association through the isolation and characterization of a novel human periodontal pathobiont, Desulfobulbus oralis.</title>
        <authorList>
            <person name="Cross K.L."/>
            <person name="Chirania P."/>
            <person name="Xiong W."/>
            <person name="Beall C.J."/>
            <person name="Elkins J.G."/>
            <person name="Giannone R.J."/>
            <person name="Griffen A.L."/>
            <person name="Guss A.M."/>
            <person name="Hettich R.L."/>
            <person name="Joshi S.S."/>
            <person name="Mokrzan E.M."/>
            <person name="Martin R.K."/>
            <person name="Zhulin I.B."/>
            <person name="Leys E.J."/>
            <person name="Podar M."/>
        </authorList>
    </citation>
    <scope>NUCLEOTIDE SEQUENCE [LARGE SCALE GENOMIC DNA]</scope>
    <source>
        <strain evidence="4 5">ORNL</strain>
    </source>
</reference>
<dbReference type="PROSITE" id="PS01318">
    <property type="entry name" value="TSAA_1"/>
    <property type="match status" value="1"/>
</dbReference>
<dbReference type="CDD" id="cd09281">
    <property type="entry name" value="UPF0066"/>
    <property type="match status" value="1"/>
</dbReference>
<evidence type="ECO:0000313" key="5">
    <source>
        <dbReference type="Proteomes" id="UP000239867"/>
    </source>
</evidence>